<evidence type="ECO:0000259" key="1">
    <source>
        <dbReference type="Pfam" id="PF20066"/>
    </source>
</evidence>
<sequence length="155" mass="17680">MELSAPIYELKRKAKQLRREKGLKHSEALNCIANEEGFTSWSLLIHKYEDQKPKPIVQDRVSFEINKLPLDVDFRAEAIEVANAAFERVFDGIEPNNPEMTRKLWNAEKHIDDDHFSPENLPIDSDYALSLIEAFMLSHVVGLATTADKMALGKD</sequence>
<dbReference type="EMBL" id="FTPR01000001">
    <property type="protein sequence ID" value="SIT77174.1"/>
    <property type="molecule type" value="Genomic_DNA"/>
</dbReference>
<dbReference type="InterPro" id="IPR045517">
    <property type="entry name" value="Glyoxalase_8"/>
</dbReference>
<protein>
    <recommendedName>
        <fullName evidence="1">Glyoxalase-related protein domain-containing protein</fullName>
    </recommendedName>
</protein>
<evidence type="ECO:0000313" key="2">
    <source>
        <dbReference type="EMBL" id="SIT77174.1"/>
    </source>
</evidence>
<dbReference type="Proteomes" id="UP000186997">
    <property type="component" value="Unassembled WGS sequence"/>
</dbReference>
<gene>
    <name evidence="2" type="ORF">SAMN05421665_0513</name>
</gene>
<dbReference type="Pfam" id="PF20066">
    <property type="entry name" value="Glyoxalase_8"/>
    <property type="match status" value="1"/>
</dbReference>
<evidence type="ECO:0000313" key="3">
    <source>
        <dbReference type="Proteomes" id="UP000186997"/>
    </source>
</evidence>
<name>A0A1R3WIT8_9RHOB</name>
<accession>A0A1R3WIT8</accession>
<keyword evidence="3" id="KW-1185">Reference proteome</keyword>
<feature type="domain" description="Glyoxalase-related protein" evidence="1">
    <location>
        <begin position="7"/>
        <end position="79"/>
    </location>
</feature>
<reference evidence="3" key="1">
    <citation type="submission" date="2017-01" db="EMBL/GenBank/DDBJ databases">
        <authorList>
            <person name="Varghese N."/>
            <person name="Submissions S."/>
        </authorList>
    </citation>
    <scope>NUCLEOTIDE SEQUENCE [LARGE SCALE GENOMIC DNA]</scope>
    <source>
        <strain evidence="3">DSM 29591</strain>
    </source>
</reference>
<dbReference type="AlphaFoldDB" id="A0A1R3WIT8"/>
<dbReference type="OrthoDB" id="7357206at2"/>
<dbReference type="RefSeq" id="WP_076658233.1">
    <property type="nucleotide sequence ID" value="NZ_FTPR01000001.1"/>
</dbReference>
<organism evidence="2 3">
    <name type="scientific">Yoonia rosea</name>
    <dbReference type="NCBI Taxonomy" id="287098"/>
    <lineage>
        <taxon>Bacteria</taxon>
        <taxon>Pseudomonadati</taxon>
        <taxon>Pseudomonadota</taxon>
        <taxon>Alphaproteobacteria</taxon>
        <taxon>Rhodobacterales</taxon>
        <taxon>Paracoccaceae</taxon>
        <taxon>Yoonia</taxon>
    </lineage>
</organism>
<proteinExistence type="predicted"/>